<organism evidence="6 7">
    <name type="scientific">Rhizopus azygosporus</name>
    <name type="common">Rhizopus microsporus var. azygosporus</name>
    <dbReference type="NCBI Taxonomy" id="86630"/>
    <lineage>
        <taxon>Eukaryota</taxon>
        <taxon>Fungi</taxon>
        <taxon>Fungi incertae sedis</taxon>
        <taxon>Mucoromycota</taxon>
        <taxon>Mucoromycotina</taxon>
        <taxon>Mucoromycetes</taxon>
        <taxon>Mucorales</taxon>
        <taxon>Mucorineae</taxon>
        <taxon>Rhizopodaceae</taxon>
        <taxon>Rhizopus</taxon>
    </lineage>
</organism>
<dbReference type="AlphaFoldDB" id="A0A367IZA7"/>
<dbReference type="Gene3D" id="1.20.1250.20">
    <property type="entry name" value="MFS general substrate transporter like domains"/>
    <property type="match status" value="1"/>
</dbReference>
<keyword evidence="3 5" id="KW-1133">Transmembrane helix</keyword>
<dbReference type="SUPFAM" id="SSF103473">
    <property type="entry name" value="MFS general substrate transporter"/>
    <property type="match status" value="1"/>
</dbReference>
<sequence>MKVKIPFITTAAAPVIEDEEDNKNCVTYNSIEDSKKGSQNDDDVDNPDFQYGVKAVQASSQVWTKNQLVLVYILIWIIHFVLALSSGINTILTPYVTSSFQSHSLTATTTIISSMISGLIILPYAKLINVWGRPQGFALMTFSMTIGLIMMAGCNNVKAYCAAQVFYQVGSSGLNFIMTIFIADTTSLKNRAFMIAFEASP</sequence>
<keyword evidence="7" id="KW-1185">Reference proteome</keyword>
<dbReference type="STRING" id="86630.A0A367IZA7"/>
<dbReference type="InterPro" id="IPR036259">
    <property type="entry name" value="MFS_trans_sf"/>
</dbReference>
<evidence type="ECO:0008006" key="8">
    <source>
        <dbReference type="Google" id="ProtNLM"/>
    </source>
</evidence>
<evidence type="ECO:0000256" key="1">
    <source>
        <dbReference type="ARBA" id="ARBA00004141"/>
    </source>
</evidence>
<accession>A0A367IZA7</accession>
<evidence type="ECO:0000256" key="2">
    <source>
        <dbReference type="ARBA" id="ARBA00022692"/>
    </source>
</evidence>
<dbReference type="OrthoDB" id="4078873at2759"/>
<reference evidence="6 7" key="1">
    <citation type="journal article" date="2018" name="G3 (Bethesda)">
        <title>Phylogenetic and Phylogenomic Definition of Rhizopus Species.</title>
        <authorList>
            <person name="Gryganskyi A.P."/>
            <person name="Golan J."/>
            <person name="Dolatabadi S."/>
            <person name="Mondo S."/>
            <person name="Robb S."/>
            <person name="Idnurm A."/>
            <person name="Muszewska A."/>
            <person name="Steczkiewicz K."/>
            <person name="Masonjones S."/>
            <person name="Liao H.L."/>
            <person name="Gajdeczka M.T."/>
            <person name="Anike F."/>
            <person name="Vuek A."/>
            <person name="Anishchenko I.M."/>
            <person name="Voigt K."/>
            <person name="de Hoog G.S."/>
            <person name="Smith M.E."/>
            <person name="Heitman J."/>
            <person name="Vilgalys R."/>
            <person name="Stajich J.E."/>
        </authorList>
    </citation>
    <scope>NUCLEOTIDE SEQUENCE [LARGE SCALE GENOMIC DNA]</scope>
    <source>
        <strain evidence="6 7">CBS 357.93</strain>
    </source>
</reference>
<evidence type="ECO:0000256" key="5">
    <source>
        <dbReference type="SAM" id="Phobius"/>
    </source>
</evidence>
<feature type="transmembrane region" description="Helical" evidence="5">
    <location>
        <begin position="136"/>
        <end position="153"/>
    </location>
</feature>
<name>A0A367IZA7_RHIAZ</name>
<feature type="transmembrane region" description="Helical" evidence="5">
    <location>
        <begin position="104"/>
        <end position="124"/>
    </location>
</feature>
<gene>
    <name evidence="6" type="ORF">CU097_005527</name>
</gene>
<dbReference type="GO" id="GO:0005886">
    <property type="term" value="C:plasma membrane"/>
    <property type="evidence" value="ECO:0007669"/>
    <property type="project" value="TreeGrafter"/>
</dbReference>
<dbReference type="GO" id="GO:0022857">
    <property type="term" value="F:transmembrane transporter activity"/>
    <property type="evidence" value="ECO:0007669"/>
    <property type="project" value="TreeGrafter"/>
</dbReference>
<dbReference type="EMBL" id="PJQL01002817">
    <property type="protein sequence ID" value="RCH82990.1"/>
    <property type="molecule type" value="Genomic_DNA"/>
</dbReference>
<dbReference type="PANTHER" id="PTHR23501:SF3">
    <property type="entry name" value="MAJOR FACILITATOR SUPERFAMILY (MFS) PROFILE DOMAIN-CONTAINING PROTEIN"/>
    <property type="match status" value="1"/>
</dbReference>
<evidence type="ECO:0000313" key="6">
    <source>
        <dbReference type="EMBL" id="RCH82990.1"/>
    </source>
</evidence>
<dbReference type="PANTHER" id="PTHR23501">
    <property type="entry name" value="MAJOR FACILITATOR SUPERFAMILY"/>
    <property type="match status" value="1"/>
</dbReference>
<comment type="caution">
    <text evidence="6">The sequence shown here is derived from an EMBL/GenBank/DDBJ whole genome shotgun (WGS) entry which is preliminary data.</text>
</comment>
<protein>
    <recommendedName>
        <fullName evidence="8">Major facilitator superfamily (MFS) profile domain-containing protein</fullName>
    </recommendedName>
</protein>
<feature type="transmembrane region" description="Helical" evidence="5">
    <location>
        <begin position="69"/>
        <end position="92"/>
    </location>
</feature>
<feature type="transmembrane region" description="Helical" evidence="5">
    <location>
        <begin position="165"/>
        <end position="183"/>
    </location>
</feature>
<evidence type="ECO:0000256" key="4">
    <source>
        <dbReference type="ARBA" id="ARBA00023136"/>
    </source>
</evidence>
<keyword evidence="2 5" id="KW-0812">Transmembrane</keyword>
<keyword evidence="4 5" id="KW-0472">Membrane</keyword>
<evidence type="ECO:0000256" key="3">
    <source>
        <dbReference type="ARBA" id="ARBA00022989"/>
    </source>
</evidence>
<proteinExistence type="predicted"/>
<comment type="subcellular location">
    <subcellularLocation>
        <location evidence="1">Membrane</location>
        <topology evidence="1">Multi-pass membrane protein</topology>
    </subcellularLocation>
</comment>
<evidence type="ECO:0000313" key="7">
    <source>
        <dbReference type="Proteomes" id="UP000252139"/>
    </source>
</evidence>
<dbReference type="Proteomes" id="UP000252139">
    <property type="component" value="Unassembled WGS sequence"/>
</dbReference>